<dbReference type="AlphaFoldDB" id="A0A7S3PK43"/>
<protein>
    <recommendedName>
        <fullName evidence="1">Complex 1 LYR protein domain-containing protein</fullName>
    </recommendedName>
</protein>
<dbReference type="PANTHER" id="PTHR47484:SF1">
    <property type="entry name" value="COMPLEX 1 PROTEIN CONTAINING PROTEIN, EXPRESSED"/>
    <property type="match status" value="1"/>
</dbReference>
<feature type="domain" description="Complex 1 LYR protein" evidence="1">
    <location>
        <begin position="17"/>
        <end position="75"/>
    </location>
</feature>
<dbReference type="InterPro" id="IPR008011">
    <property type="entry name" value="Complex1_LYR_dom"/>
</dbReference>
<dbReference type="InterPro" id="IPR045298">
    <property type="entry name" value="Complex1_LYR_LYRM7"/>
</dbReference>
<accession>A0A7S3PK43</accession>
<organism evidence="2">
    <name type="scientific">Aplanochytrium stocchinoi</name>
    <dbReference type="NCBI Taxonomy" id="215587"/>
    <lineage>
        <taxon>Eukaryota</taxon>
        <taxon>Sar</taxon>
        <taxon>Stramenopiles</taxon>
        <taxon>Bigyra</taxon>
        <taxon>Labyrinthulomycetes</taxon>
        <taxon>Thraustochytrida</taxon>
        <taxon>Thraustochytriidae</taxon>
        <taxon>Aplanochytrium</taxon>
    </lineage>
</organism>
<evidence type="ECO:0000313" key="2">
    <source>
        <dbReference type="EMBL" id="CAE0441960.1"/>
    </source>
</evidence>
<dbReference type="Pfam" id="PF05347">
    <property type="entry name" value="Complex1_LYR"/>
    <property type="match status" value="1"/>
</dbReference>
<dbReference type="PANTHER" id="PTHR47484">
    <property type="entry name" value="COMPLEX 1 PROTEIN CONTAINING PROTEIN, EXPRESSED"/>
    <property type="match status" value="1"/>
</dbReference>
<dbReference type="GO" id="GO:0005739">
    <property type="term" value="C:mitochondrion"/>
    <property type="evidence" value="ECO:0007669"/>
    <property type="project" value="GOC"/>
</dbReference>
<gene>
    <name evidence="2" type="ORF">ASTO00021_LOCUS12077</name>
</gene>
<dbReference type="EMBL" id="HBIN01015917">
    <property type="protein sequence ID" value="CAE0441960.1"/>
    <property type="molecule type" value="Transcribed_RNA"/>
</dbReference>
<evidence type="ECO:0000259" key="1">
    <source>
        <dbReference type="Pfam" id="PF05347"/>
    </source>
</evidence>
<sequence length="102" mass="11755">MVHLGPLGGLTGGTSKREVLRLYREIIRTANAFYWPNEKGEPWSAVLKRSARKEFEEARNETDPLIVARLVVVGQQCVNETRNKFNAMEEQIKNRVKSTRNR</sequence>
<dbReference type="CDD" id="cd20267">
    <property type="entry name" value="Complex1_LYR_LYRM7"/>
    <property type="match status" value="1"/>
</dbReference>
<reference evidence="2" key="1">
    <citation type="submission" date="2021-01" db="EMBL/GenBank/DDBJ databases">
        <authorList>
            <person name="Corre E."/>
            <person name="Pelletier E."/>
            <person name="Niang G."/>
            <person name="Scheremetjew M."/>
            <person name="Finn R."/>
            <person name="Kale V."/>
            <person name="Holt S."/>
            <person name="Cochrane G."/>
            <person name="Meng A."/>
            <person name="Brown T."/>
            <person name="Cohen L."/>
        </authorList>
    </citation>
    <scope>NUCLEOTIDE SEQUENCE</scope>
    <source>
        <strain evidence="2">GSBS06</strain>
    </source>
</reference>
<proteinExistence type="predicted"/>
<name>A0A7S3PK43_9STRA</name>
<dbReference type="GO" id="GO:0034551">
    <property type="term" value="P:mitochondrial respiratory chain complex III assembly"/>
    <property type="evidence" value="ECO:0007669"/>
    <property type="project" value="InterPro"/>
</dbReference>